<comment type="catalytic activity">
    <reaction evidence="5">
        <text>N,N-dimethyl-1,4-phenylenediamine + anthranilate + 2 NAD(+) = 2-(4-dimethylaminophenyl)diazenylbenzoate + 2 NADH + 2 H(+)</text>
        <dbReference type="Rhea" id="RHEA:55872"/>
        <dbReference type="ChEBI" id="CHEBI:15378"/>
        <dbReference type="ChEBI" id="CHEBI:15783"/>
        <dbReference type="ChEBI" id="CHEBI:16567"/>
        <dbReference type="ChEBI" id="CHEBI:57540"/>
        <dbReference type="ChEBI" id="CHEBI:57945"/>
        <dbReference type="ChEBI" id="CHEBI:71579"/>
        <dbReference type="EC" id="1.7.1.17"/>
    </reaction>
    <physiologicalReaction direction="right-to-left" evidence="5">
        <dbReference type="Rhea" id="RHEA:55874"/>
    </physiologicalReaction>
</comment>
<dbReference type="InterPro" id="IPR050104">
    <property type="entry name" value="FMN-dep_NADH:Q_OxRdtase_AzoR1"/>
</dbReference>
<dbReference type="HAMAP" id="MF_01216">
    <property type="entry name" value="Azoreductase_type1"/>
    <property type="match status" value="1"/>
</dbReference>
<dbReference type="InterPro" id="IPR029039">
    <property type="entry name" value="Flavoprotein-like_sf"/>
</dbReference>
<comment type="cofactor">
    <cofactor evidence="6">
        <name>FMN</name>
        <dbReference type="ChEBI" id="CHEBI:58210"/>
    </cofactor>
    <text evidence="6">Binds 1 FMN per subunit.</text>
</comment>
<dbReference type="Gene3D" id="3.40.50.360">
    <property type="match status" value="1"/>
</dbReference>
<keyword evidence="3 6" id="KW-0560">Oxidoreductase</keyword>
<reference evidence="8 9" key="1">
    <citation type="journal article" date="2019" name="Syst. Appl. Microbiol.">
        <title>Polyphasic characterization of two novel Lactobacillus spp. isolated from blown salami packages: Description of Lactobacillus halodurans sp. nov. and Lactobacillus salsicarnum sp. nov.</title>
        <authorList>
            <person name="Schuster J.A."/>
            <person name="Klingl A."/>
            <person name="Vogel R.F."/>
            <person name="Ehrmann M.A."/>
        </authorList>
    </citation>
    <scope>NUCLEOTIDE SEQUENCE [LARGE SCALE GENOMIC DNA]</scope>
    <source>
        <strain evidence="8 9">TMW 1.2098</strain>
    </source>
</reference>
<evidence type="ECO:0000313" key="8">
    <source>
        <dbReference type="EMBL" id="MQS44607.1"/>
    </source>
</evidence>
<feature type="domain" description="Flavodoxin-like fold" evidence="7">
    <location>
        <begin position="1"/>
        <end position="205"/>
    </location>
</feature>
<dbReference type="InterPro" id="IPR023048">
    <property type="entry name" value="NADH:quinone_OxRdtase_FMN_depd"/>
</dbReference>
<evidence type="ECO:0000256" key="3">
    <source>
        <dbReference type="ARBA" id="ARBA00023002"/>
    </source>
</evidence>
<sequence length="214" mass="24998">MKTLIINAQPDFRNGDHYSIKLQNQFMKLFREKFPNESMDVINLYDMEIPQLTTDQLLGIWDKQSKHIALNSEESRIFQINQDLIAQFKEHHRIVIVSPLHNFNVTSKMKDYIDNVLVAHETFKYTAEGSVGLMTDNYKALLLQASGSIYTNNDRYTPLEFSRMYLKSMFEELMSFDKFSIARIEGLQTNGVDINQAVEQGMENLKVEFEKFYA</sequence>
<evidence type="ECO:0000256" key="5">
    <source>
        <dbReference type="ARBA" id="ARBA00048542"/>
    </source>
</evidence>
<evidence type="ECO:0000259" key="7">
    <source>
        <dbReference type="Pfam" id="PF02525"/>
    </source>
</evidence>
<keyword evidence="2 6" id="KW-0288">FMN</keyword>
<dbReference type="PANTHER" id="PTHR43741">
    <property type="entry name" value="FMN-DEPENDENT NADH-AZOREDUCTASE 1"/>
    <property type="match status" value="1"/>
</dbReference>
<organism evidence="8 9">
    <name type="scientific">Companilactobacillus mishanensis</name>
    <dbReference type="NCBI Taxonomy" id="2486008"/>
    <lineage>
        <taxon>Bacteria</taxon>
        <taxon>Bacillati</taxon>
        <taxon>Bacillota</taxon>
        <taxon>Bacilli</taxon>
        <taxon>Lactobacillales</taxon>
        <taxon>Lactobacillaceae</taxon>
        <taxon>Companilactobacillus</taxon>
    </lineage>
</organism>
<comment type="subunit">
    <text evidence="6">Homodimer.</text>
</comment>
<name>A0ABW9P611_9LACO</name>
<comment type="function">
    <text evidence="6">Quinone reductase that provides resistance to thiol-specific stress caused by electrophilic quinones.</text>
</comment>
<dbReference type="RefSeq" id="WP_125704861.1">
    <property type="nucleotide sequence ID" value="NZ_JBHTOO010000023.1"/>
</dbReference>
<comment type="caution">
    <text evidence="6">Lacks conserved residue(s) required for the propagation of feature annotation.</text>
</comment>
<evidence type="ECO:0000256" key="2">
    <source>
        <dbReference type="ARBA" id="ARBA00022643"/>
    </source>
</evidence>
<keyword evidence="4 6" id="KW-0520">NAD</keyword>
<proteinExistence type="inferred from homology"/>
<dbReference type="EC" id="1.6.5.-" evidence="6"/>
<comment type="similarity">
    <text evidence="6">Belongs to the azoreductase type 1 family.</text>
</comment>
<gene>
    <name evidence="6" type="primary">azoR</name>
    <name evidence="8" type="ORF">FHL03_03805</name>
</gene>
<evidence type="ECO:0000256" key="1">
    <source>
        <dbReference type="ARBA" id="ARBA00022630"/>
    </source>
</evidence>
<dbReference type="SUPFAM" id="SSF52218">
    <property type="entry name" value="Flavoproteins"/>
    <property type="match status" value="1"/>
</dbReference>
<comment type="catalytic activity">
    <reaction evidence="6">
        <text>2 a quinone + NADH + H(+) = 2 a 1,4-benzosemiquinone + NAD(+)</text>
        <dbReference type="Rhea" id="RHEA:65952"/>
        <dbReference type="ChEBI" id="CHEBI:15378"/>
        <dbReference type="ChEBI" id="CHEBI:57540"/>
        <dbReference type="ChEBI" id="CHEBI:57945"/>
        <dbReference type="ChEBI" id="CHEBI:132124"/>
        <dbReference type="ChEBI" id="CHEBI:134225"/>
    </reaction>
</comment>
<comment type="caution">
    <text evidence="8">The sequence shown here is derived from an EMBL/GenBank/DDBJ whole genome shotgun (WGS) entry which is preliminary data.</text>
</comment>
<accession>A0ABW9P611</accession>
<dbReference type="Pfam" id="PF02525">
    <property type="entry name" value="Flavodoxin_2"/>
    <property type="match status" value="1"/>
</dbReference>
<dbReference type="PANTHER" id="PTHR43741:SF4">
    <property type="entry name" value="FMN-DEPENDENT NADH:QUINONE OXIDOREDUCTASE"/>
    <property type="match status" value="1"/>
</dbReference>
<comment type="function">
    <text evidence="6">Also exhibits azoreductase activity. Catalyzes the reductive cleavage of the azo bond in aromatic azo compounds to the corresponding amines.</text>
</comment>
<dbReference type="EC" id="1.7.1.17" evidence="6"/>
<keyword evidence="1 6" id="KW-0285">Flavoprotein</keyword>
<evidence type="ECO:0000313" key="9">
    <source>
        <dbReference type="Proteomes" id="UP000436655"/>
    </source>
</evidence>
<keyword evidence="9" id="KW-1185">Reference proteome</keyword>
<dbReference type="EMBL" id="VDFN01000002">
    <property type="protein sequence ID" value="MQS44607.1"/>
    <property type="molecule type" value="Genomic_DNA"/>
</dbReference>
<dbReference type="InterPro" id="IPR003680">
    <property type="entry name" value="Flavodoxin_fold"/>
</dbReference>
<dbReference type="Proteomes" id="UP000436655">
    <property type="component" value="Unassembled WGS sequence"/>
</dbReference>
<evidence type="ECO:0000256" key="6">
    <source>
        <dbReference type="HAMAP-Rule" id="MF_01216"/>
    </source>
</evidence>
<protein>
    <recommendedName>
        <fullName evidence="6">FMN dependent NADH:quinone oxidoreductase</fullName>
        <ecNumber evidence="6">1.6.5.-</ecNumber>
    </recommendedName>
    <alternativeName>
        <fullName evidence="6">Azo-dye reductase</fullName>
    </alternativeName>
    <alternativeName>
        <fullName evidence="6">FMN-dependent NADH-azo compound oxidoreductase</fullName>
    </alternativeName>
    <alternativeName>
        <fullName evidence="6">FMN-dependent NADH-azoreductase</fullName>
        <ecNumber evidence="6">1.7.1.17</ecNumber>
    </alternativeName>
</protein>
<evidence type="ECO:0000256" key="4">
    <source>
        <dbReference type="ARBA" id="ARBA00023027"/>
    </source>
</evidence>